<accession>A0AB36SND2</accession>
<dbReference type="AlphaFoldDB" id="A0AB36SND2"/>
<evidence type="ECO:0000313" key="2">
    <source>
        <dbReference type="EMBL" id="PEN55190.1"/>
    </source>
</evidence>
<evidence type="ECO:0000313" key="3">
    <source>
        <dbReference type="Proteomes" id="UP000220934"/>
    </source>
</evidence>
<dbReference type="RefSeq" id="WP_098060303.1">
    <property type="nucleotide sequence ID" value="NZ_JAOPQL010000026.1"/>
</dbReference>
<dbReference type="EMBL" id="NUAJ01000009">
    <property type="protein sequence ID" value="PEN55190.1"/>
    <property type="molecule type" value="Genomic_DNA"/>
</dbReference>
<organism evidence="2 3">
    <name type="scientific">Bacillus toyonensis</name>
    <dbReference type="NCBI Taxonomy" id="155322"/>
    <lineage>
        <taxon>Bacteria</taxon>
        <taxon>Bacillati</taxon>
        <taxon>Bacillota</taxon>
        <taxon>Bacilli</taxon>
        <taxon>Bacillales</taxon>
        <taxon>Bacillaceae</taxon>
        <taxon>Bacillus</taxon>
        <taxon>Bacillus cereus group</taxon>
    </lineage>
</organism>
<gene>
    <name evidence="2" type="ORF">CN596_11485</name>
</gene>
<sequence length="245" mass="28469">MYSEKWKRILDDVSEFTSNSNIWFRGHSSTRYTLDSGLFRLNMNNINEYISLETQLYTYYKNLGYMLHNEDNPWHILYSMQHYGVKTRLLDWSESFAVALFFATENWSSGSTARIWMLNPTSLNQLARDKAEIISPNKLEYPEVYKNANESKESLAIYPIKNSNRILSQHGVFTIQGNSGEPMEKEFGGKLITSGVLKHIDLPWDVQNDAMRYLKQNGINKYSLFPDLDGLAKHINELLIPPYAF</sequence>
<dbReference type="SMART" id="SM00901">
    <property type="entry name" value="FRG"/>
    <property type="match status" value="1"/>
</dbReference>
<proteinExistence type="predicted"/>
<dbReference type="Pfam" id="PF08867">
    <property type="entry name" value="FRG"/>
    <property type="match status" value="1"/>
</dbReference>
<dbReference type="Proteomes" id="UP000220934">
    <property type="component" value="Unassembled WGS sequence"/>
</dbReference>
<reference evidence="2 3" key="1">
    <citation type="submission" date="2017-09" db="EMBL/GenBank/DDBJ databases">
        <title>Large-scale bioinformatics analysis of Bacillus genomes uncovers conserved roles of natural products in bacterial physiology.</title>
        <authorList>
            <consortium name="Agbiome Team Llc"/>
            <person name="Bleich R.M."/>
            <person name="Kirk G.J."/>
            <person name="Santa Maria K.C."/>
            <person name="Allen S.E."/>
            <person name="Farag S."/>
            <person name="Shank E.A."/>
            <person name="Bowers A."/>
        </authorList>
    </citation>
    <scope>NUCLEOTIDE SEQUENCE [LARGE SCALE GENOMIC DNA]</scope>
    <source>
        <strain evidence="2 3">AFS027958</strain>
    </source>
</reference>
<protein>
    <recommendedName>
        <fullName evidence="1">FRG domain-containing protein</fullName>
    </recommendedName>
</protein>
<comment type="caution">
    <text evidence="2">The sequence shown here is derived from an EMBL/GenBank/DDBJ whole genome shotgun (WGS) entry which is preliminary data.</text>
</comment>
<feature type="domain" description="FRG" evidence="1">
    <location>
        <begin position="18"/>
        <end position="116"/>
    </location>
</feature>
<name>A0AB36SND2_9BACI</name>
<dbReference type="InterPro" id="IPR014966">
    <property type="entry name" value="FRG-dom"/>
</dbReference>
<evidence type="ECO:0000259" key="1">
    <source>
        <dbReference type="SMART" id="SM00901"/>
    </source>
</evidence>